<dbReference type="InterPro" id="IPR017441">
    <property type="entry name" value="Protein_kinase_ATP_BS"/>
</dbReference>
<feature type="binding site" evidence="14">
    <location>
        <position position="313"/>
    </location>
    <ligand>
        <name>ATP</name>
        <dbReference type="ChEBI" id="CHEBI:30616"/>
    </ligand>
</feature>
<feature type="domain" description="Cyclic nucleotide-binding" evidence="17">
    <location>
        <begin position="164"/>
        <end position="263"/>
    </location>
</feature>
<dbReference type="InterPro" id="IPR008271">
    <property type="entry name" value="Ser/Thr_kinase_AS"/>
</dbReference>
<dbReference type="SMART" id="SM00220">
    <property type="entry name" value="S_TKc"/>
    <property type="match status" value="1"/>
</dbReference>
<evidence type="ECO:0000259" key="16">
    <source>
        <dbReference type="PROSITE" id="PS50011"/>
    </source>
</evidence>
<dbReference type="PANTHER" id="PTHR24353:SF37">
    <property type="entry name" value="CAMP-DEPENDENT PROTEIN KINASE CATALYTIC SUBUNIT PRKX"/>
    <property type="match status" value="1"/>
</dbReference>
<evidence type="ECO:0000256" key="7">
    <source>
        <dbReference type="ARBA" id="ARBA00022741"/>
    </source>
</evidence>
<keyword evidence="10" id="KW-0460">Magnesium</keyword>
<dbReference type="InterPro" id="IPR000595">
    <property type="entry name" value="cNMP-bd_dom"/>
</dbReference>
<dbReference type="EMBL" id="CAUYUJ010018489">
    <property type="protein sequence ID" value="CAK0883975.1"/>
    <property type="molecule type" value="Genomic_DNA"/>
</dbReference>
<dbReference type="Pfam" id="PF00027">
    <property type="entry name" value="cNMP_binding"/>
    <property type="match status" value="1"/>
</dbReference>
<dbReference type="Gene3D" id="3.30.200.20">
    <property type="entry name" value="Phosphorylase Kinase, domain 1"/>
    <property type="match status" value="1"/>
</dbReference>
<dbReference type="InterPro" id="IPR018490">
    <property type="entry name" value="cNMP-bd_dom_sf"/>
</dbReference>
<evidence type="ECO:0000259" key="17">
    <source>
        <dbReference type="PROSITE" id="PS50042"/>
    </source>
</evidence>
<dbReference type="CDD" id="cd05123">
    <property type="entry name" value="STKc_AGC"/>
    <property type="match status" value="1"/>
</dbReference>
<evidence type="ECO:0000256" key="14">
    <source>
        <dbReference type="PROSITE-ProRule" id="PRU10141"/>
    </source>
</evidence>
<dbReference type="SUPFAM" id="SSF51206">
    <property type="entry name" value="cAMP-binding domain-like"/>
    <property type="match status" value="1"/>
</dbReference>
<dbReference type="SMART" id="SM00100">
    <property type="entry name" value="cNMP"/>
    <property type="match status" value="1"/>
</dbReference>
<keyword evidence="6" id="KW-0479">Metal-binding</keyword>
<dbReference type="InterPro" id="IPR000719">
    <property type="entry name" value="Prot_kinase_dom"/>
</dbReference>
<evidence type="ECO:0000256" key="3">
    <source>
        <dbReference type="ARBA" id="ARBA00022527"/>
    </source>
</evidence>
<organism evidence="19 20">
    <name type="scientific">Prorocentrum cordatum</name>
    <dbReference type="NCBI Taxonomy" id="2364126"/>
    <lineage>
        <taxon>Eukaryota</taxon>
        <taxon>Sar</taxon>
        <taxon>Alveolata</taxon>
        <taxon>Dinophyceae</taxon>
        <taxon>Prorocentrales</taxon>
        <taxon>Prorocentraceae</taxon>
        <taxon>Prorocentrum</taxon>
    </lineage>
</organism>
<keyword evidence="7 14" id="KW-0547">Nucleotide-binding</keyword>
<evidence type="ECO:0000256" key="6">
    <source>
        <dbReference type="ARBA" id="ARBA00022723"/>
    </source>
</evidence>
<evidence type="ECO:0000313" key="20">
    <source>
        <dbReference type="Proteomes" id="UP001189429"/>
    </source>
</evidence>
<evidence type="ECO:0000256" key="5">
    <source>
        <dbReference type="ARBA" id="ARBA00022679"/>
    </source>
</evidence>
<evidence type="ECO:0000256" key="8">
    <source>
        <dbReference type="ARBA" id="ARBA00022777"/>
    </source>
</evidence>
<feature type="domain" description="EF-hand" evidence="18">
    <location>
        <begin position="601"/>
        <end position="624"/>
    </location>
</feature>
<feature type="domain" description="Protein kinase" evidence="16">
    <location>
        <begin position="280"/>
        <end position="547"/>
    </location>
</feature>
<evidence type="ECO:0000256" key="9">
    <source>
        <dbReference type="ARBA" id="ARBA00022840"/>
    </source>
</evidence>
<evidence type="ECO:0000256" key="10">
    <source>
        <dbReference type="ARBA" id="ARBA00022842"/>
    </source>
</evidence>
<dbReference type="SUPFAM" id="SSF56112">
    <property type="entry name" value="Protein kinase-like (PK-like)"/>
    <property type="match status" value="1"/>
</dbReference>
<proteinExistence type="inferred from homology"/>
<evidence type="ECO:0000256" key="15">
    <source>
        <dbReference type="SAM" id="MobiDB-lite"/>
    </source>
</evidence>
<evidence type="ECO:0000256" key="4">
    <source>
        <dbReference type="ARBA" id="ARBA00022535"/>
    </source>
</evidence>
<sequence length="624" mass="68333">DFVACLERCFVLSVLQQVPVLQHLSLAQRVRIADATEVKDYPAGEAASDDLRLGIVMDGALTCGRGEGREPLVLRRGQWWEDQALAGLLQQPSEAASPASSSPRSPSGRTDSRVAGASGARLATLGREALAEALKELGLSTVAMGSGGVIEYMRKVLLAKKVPVFRSLSADQVDGLVRSLVLERFTSGAQIFKQGEPGSTFFIIAEGEVRVLIGGKLVRSLGKGACFGERALLLDEPRSATVEVSSSEAELWAVKRHVFNEVVTQSMRAELDTSFELKELRHVRLIGAGSYGSVRLVEHRHTRTQYALKRVRKLPSPDDEMLKVPEEVREECTLLASVDHPFVLRLVRTFETTDSAYLLTELVTGGQLYYHTLQTMGIVSRKQAQFYVGSLVCVLEAVHDAGIVYRDLKPENVMLDAAGFVKLVDFGLAKRLAESTSRTYTVAGTLLYLAPEAIRGHGYGFSVDMWSLGVLFYELVCGDLPFCEQVDGEVNEHETMASILEDDLRFPARYNDSAGKKLLQGLLCKQAQNRAGAGVRGWQEVKDHKYFKAGVDGDLFGMIMGREISPPVVPSGEKYSNERELNETVTLSDADELAPDSPADEVRERVLGAFKRFDIRGDGTIDSG</sequence>
<name>A0ABN9WCE3_9DINO</name>
<dbReference type="InterPro" id="IPR014710">
    <property type="entry name" value="RmlC-like_jellyroll"/>
</dbReference>
<reference evidence="19" key="1">
    <citation type="submission" date="2023-10" db="EMBL/GenBank/DDBJ databases">
        <authorList>
            <person name="Chen Y."/>
            <person name="Shah S."/>
            <person name="Dougan E. K."/>
            <person name="Thang M."/>
            <person name="Chan C."/>
        </authorList>
    </citation>
    <scope>NUCLEOTIDE SEQUENCE [LARGE SCALE GENOMIC DNA]</scope>
</reference>
<keyword evidence="11" id="KW-0142">cGMP-binding</keyword>
<dbReference type="PROSITE" id="PS50011">
    <property type="entry name" value="PROTEIN_KINASE_DOM"/>
    <property type="match status" value="1"/>
</dbReference>
<feature type="non-terminal residue" evidence="19">
    <location>
        <position position="624"/>
    </location>
</feature>
<dbReference type="PROSITE" id="PS50042">
    <property type="entry name" value="CNMP_BINDING_3"/>
    <property type="match status" value="1"/>
</dbReference>
<evidence type="ECO:0000313" key="19">
    <source>
        <dbReference type="EMBL" id="CAK0883975.1"/>
    </source>
</evidence>
<keyword evidence="20" id="KW-1185">Reference proteome</keyword>
<dbReference type="CDD" id="cd00038">
    <property type="entry name" value="CAP_ED"/>
    <property type="match status" value="1"/>
</dbReference>
<accession>A0ABN9WCE3</accession>
<evidence type="ECO:0000256" key="2">
    <source>
        <dbReference type="ARBA" id="ARBA00022490"/>
    </source>
</evidence>
<comment type="similarity">
    <text evidence="13">Belongs to the protein kinase superfamily. Ser/Thr protein kinase family. CDPK subfamily.</text>
</comment>
<comment type="caution">
    <text evidence="19">The sequence shown here is derived from an EMBL/GenBank/DDBJ whole genome shotgun (WGS) entry which is preliminary data.</text>
</comment>
<dbReference type="InterPro" id="IPR018488">
    <property type="entry name" value="cNMP-bd_CS"/>
</dbReference>
<keyword evidence="3" id="KW-0723">Serine/threonine-protein kinase</keyword>
<evidence type="ECO:0000256" key="1">
    <source>
        <dbReference type="ARBA" id="ARBA00001946"/>
    </source>
</evidence>
<keyword evidence="5" id="KW-0808">Transferase</keyword>
<keyword evidence="2" id="KW-0963">Cytoplasm</keyword>
<dbReference type="Proteomes" id="UP001189429">
    <property type="component" value="Unassembled WGS sequence"/>
</dbReference>
<dbReference type="PROSITE" id="PS00889">
    <property type="entry name" value="CNMP_BINDING_2"/>
    <property type="match status" value="1"/>
</dbReference>
<dbReference type="PROSITE" id="PS50222">
    <property type="entry name" value="EF_HAND_2"/>
    <property type="match status" value="1"/>
</dbReference>
<evidence type="ECO:0000259" key="18">
    <source>
        <dbReference type="PROSITE" id="PS50222"/>
    </source>
</evidence>
<dbReference type="PROSITE" id="PS00107">
    <property type="entry name" value="PROTEIN_KINASE_ATP"/>
    <property type="match status" value="1"/>
</dbReference>
<dbReference type="InterPro" id="IPR011009">
    <property type="entry name" value="Kinase-like_dom_sf"/>
</dbReference>
<feature type="non-terminal residue" evidence="19">
    <location>
        <position position="1"/>
    </location>
</feature>
<feature type="compositionally biased region" description="Low complexity" evidence="15">
    <location>
        <begin position="92"/>
        <end position="107"/>
    </location>
</feature>
<evidence type="ECO:0000256" key="12">
    <source>
        <dbReference type="ARBA" id="ARBA00024113"/>
    </source>
</evidence>
<dbReference type="InterPro" id="IPR045270">
    <property type="entry name" value="STKc_AGC"/>
</dbReference>
<dbReference type="PANTHER" id="PTHR24353">
    <property type="entry name" value="CYCLIC NUCLEOTIDE-DEPENDENT PROTEIN KINASE"/>
    <property type="match status" value="1"/>
</dbReference>
<dbReference type="Gene3D" id="2.60.120.10">
    <property type="entry name" value="Jelly Rolls"/>
    <property type="match status" value="1"/>
</dbReference>
<keyword evidence="4" id="KW-0140">cGMP</keyword>
<evidence type="ECO:0000256" key="13">
    <source>
        <dbReference type="ARBA" id="ARBA00024334"/>
    </source>
</evidence>
<dbReference type="Gene3D" id="1.10.510.10">
    <property type="entry name" value="Transferase(Phosphotransferase) domain 1"/>
    <property type="match status" value="1"/>
</dbReference>
<feature type="region of interest" description="Disordered" evidence="15">
    <location>
        <begin position="91"/>
        <end position="116"/>
    </location>
</feature>
<protein>
    <recommendedName>
        <fullName evidence="12">cGMP-dependent protein kinase</fullName>
    </recommendedName>
</protein>
<keyword evidence="8" id="KW-0418">Kinase</keyword>
<dbReference type="PROSITE" id="PS00108">
    <property type="entry name" value="PROTEIN_KINASE_ST"/>
    <property type="match status" value="1"/>
</dbReference>
<gene>
    <name evidence="19" type="ORF">PCOR1329_LOCUS66038</name>
</gene>
<comment type="cofactor">
    <cofactor evidence="1">
        <name>Mg(2+)</name>
        <dbReference type="ChEBI" id="CHEBI:18420"/>
    </cofactor>
</comment>
<dbReference type="InterPro" id="IPR002048">
    <property type="entry name" value="EF_hand_dom"/>
</dbReference>
<evidence type="ECO:0000256" key="11">
    <source>
        <dbReference type="ARBA" id="ARBA00022992"/>
    </source>
</evidence>
<keyword evidence="9 14" id="KW-0067">ATP-binding</keyword>
<dbReference type="Pfam" id="PF00069">
    <property type="entry name" value="Pkinase"/>
    <property type="match status" value="1"/>
</dbReference>